<organism evidence="2">
    <name type="scientific">Cladocopium goreaui</name>
    <dbReference type="NCBI Taxonomy" id="2562237"/>
    <lineage>
        <taxon>Eukaryota</taxon>
        <taxon>Sar</taxon>
        <taxon>Alveolata</taxon>
        <taxon>Dinophyceae</taxon>
        <taxon>Suessiales</taxon>
        <taxon>Symbiodiniaceae</taxon>
        <taxon>Cladocopium</taxon>
    </lineage>
</organism>
<reference evidence="3 4" key="2">
    <citation type="submission" date="2024-05" db="EMBL/GenBank/DDBJ databases">
        <authorList>
            <person name="Chen Y."/>
            <person name="Shah S."/>
            <person name="Dougan E. K."/>
            <person name="Thang M."/>
            <person name="Chan C."/>
        </authorList>
    </citation>
    <scope>NUCLEOTIDE SEQUENCE [LARGE SCALE GENOMIC DNA]</scope>
</reference>
<name>A0A9P1FWG4_9DINO</name>
<sequence length="143" mass="15177">MARVLFFALPFLASGSPSLRGDGGSVYVDSVQCTGSGTLPTEPVCFSGSILLETFDIEVVSYDGKVGTVNLKADGSQSAQCDGAQFENQDNAITIENDQGCGLSKYDYTVRYCPDQDSLIVNLVKPFNVRVVLNSKSCSAGEV</sequence>
<accession>A0A9P1FWG4</accession>
<gene>
    <name evidence="2" type="ORF">C1SCF055_LOCUS15931</name>
</gene>
<dbReference type="AlphaFoldDB" id="A0A9P1FWG4"/>
<dbReference type="EMBL" id="CAMXCT020001302">
    <property type="protein sequence ID" value="CAL1142182.1"/>
    <property type="molecule type" value="Genomic_DNA"/>
</dbReference>
<feature type="signal peptide" evidence="1">
    <location>
        <begin position="1"/>
        <end position="15"/>
    </location>
</feature>
<dbReference type="Proteomes" id="UP001152797">
    <property type="component" value="Unassembled WGS sequence"/>
</dbReference>
<evidence type="ECO:0000313" key="4">
    <source>
        <dbReference type="Proteomes" id="UP001152797"/>
    </source>
</evidence>
<dbReference type="EMBL" id="CAMXCT010001302">
    <property type="protein sequence ID" value="CAI3988807.1"/>
    <property type="molecule type" value="Genomic_DNA"/>
</dbReference>
<proteinExistence type="predicted"/>
<evidence type="ECO:0000313" key="3">
    <source>
        <dbReference type="EMBL" id="CAL4776119.1"/>
    </source>
</evidence>
<keyword evidence="1" id="KW-0732">Signal</keyword>
<dbReference type="EMBL" id="CAMXCT030001302">
    <property type="protein sequence ID" value="CAL4776119.1"/>
    <property type="molecule type" value="Genomic_DNA"/>
</dbReference>
<protein>
    <submittedName>
        <fullName evidence="2">Uncharacterized protein</fullName>
    </submittedName>
</protein>
<comment type="caution">
    <text evidence="2">The sequence shown here is derived from an EMBL/GenBank/DDBJ whole genome shotgun (WGS) entry which is preliminary data.</text>
</comment>
<feature type="chain" id="PRO_5043272262" evidence="1">
    <location>
        <begin position="16"/>
        <end position="143"/>
    </location>
</feature>
<dbReference type="OrthoDB" id="411260at2759"/>
<evidence type="ECO:0000313" key="2">
    <source>
        <dbReference type="EMBL" id="CAI3988807.1"/>
    </source>
</evidence>
<reference evidence="2" key="1">
    <citation type="submission" date="2022-10" db="EMBL/GenBank/DDBJ databases">
        <authorList>
            <person name="Chen Y."/>
            <person name="Dougan E. K."/>
            <person name="Chan C."/>
            <person name="Rhodes N."/>
            <person name="Thang M."/>
        </authorList>
    </citation>
    <scope>NUCLEOTIDE SEQUENCE</scope>
</reference>
<keyword evidence="4" id="KW-1185">Reference proteome</keyword>
<evidence type="ECO:0000256" key="1">
    <source>
        <dbReference type="SAM" id="SignalP"/>
    </source>
</evidence>